<dbReference type="SUPFAM" id="SSF54292">
    <property type="entry name" value="2Fe-2S ferredoxin-like"/>
    <property type="match status" value="1"/>
</dbReference>
<dbReference type="CDD" id="cd00207">
    <property type="entry name" value="fer2"/>
    <property type="match status" value="1"/>
</dbReference>
<evidence type="ECO:0000313" key="3">
    <source>
        <dbReference type="Proteomes" id="UP001165287"/>
    </source>
</evidence>
<comment type="caution">
    <text evidence="2">The sequence shown here is derived from an EMBL/GenBank/DDBJ whole genome shotgun (WGS) entry which is preliminary data.</text>
</comment>
<accession>A0ABS7ULF4</accession>
<protein>
    <submittedName>
        <fullName evidence="2">(2Fe-2S)-binding protein</fullName>
    </submittedName>
</protein>
<keyword evidence="1" id="KW-0560">Oxidoreductase</keyword>
<gene>
    <name evidence="2" type="ORF">K9V48_01145</name>
</gene>
<dbReference type="Proteomes" id="UP001165287">
    <property type="component" value="Unassembled WGS sequence"/>
</dbReference>
<evidence type="ECO:0000313" key="2">
    <source>
        <dbReference type="EMBL" id="MBZ5748892.1"/>
    </source>
</evidence>
<dbReference type="InterPro" id="IPR042204">
    <property type="entry name" value="2Fe-2S-bd_N"/>
</dbReference>
<sequence length="111" mass="12443">MNSMRVSHHSVLGNLENKKQVKIHFNGQQYVAYEGDTIASALLASGMRTLRFHEDKETPRGIYCNIGHCFECRVRVNDQSTVRACLTPVENNMKIESDVSFPTTSLNGGKL</sequence>
<dbReference type="EMBL" id="JAIQUM010000002">
    <property type="protein sequence ID" value="MBZ5748892.1"/>
    <property type="molecule type" value="Genomic_DNA"/>
</dbReference>
<evidence type="ECO:0000256" key="1">
    <source>
        <dbReference type="ARBA" id="ARBA00023002"/>
    </source>
</evidence>
<organism evidence="2 3">
    <name type="scientific">Metabacillus rhizolycopersici</name>
    <dbReference type="NCBI Taxonomy" id="2875709"/>
    <lineage>
        <taxon>Bacteria</taxon>
        <taxon>Bacillati</taxon>
        <taxon>Bacillota</taxon>
        <taxon>Bacilli</taxon>
        <taxon>Bacillales</taxon>
        <taxon>Bacillaceae</taxon>
        <taxon>Metabacillus</taxon>
    </lineage>
</organism>
<dbReference type="Gene3D" id="3.10.20.440">
    <property type="entry name" value="2Fe-2S iron-sulphur cluster binding domain, sarcosine oxidase, alpha subunit, N-terminal domain"/>
    <property type="match status" value="1"/>
</dbReference>
<name>A0ABS7ULF4_9BACI</name>
<dbReference type="InterPro" id="IPR036010">
    <property type="entry name" value="2Fe-2S_ferredoxin-like_sf"/>
</dbReference>
<reference evidence="2" key="1">
    <citation type="submission" date="2024-05" db="EMBL/GenBank/DDBJ databases">
        <title>Metabacillus sp. nov., isolated from the rhizosphere soil of tomato plants.</title>
        <authorList>
            <person name="Ma R."/>
        </authorList>
    </citation>
    <scope>NUCLEOTIDE SEQUENCE</scope>
    <source>
        <strain evidence="2">DBTR6</strain>
    </source>
</reference>
<proteinExistence type="predicted"/>
<dbReference type="Pfam" id="PF13510">
    <property type="entry name" value="Fer2_4"/>
    <property type="match status" value="1"/>
</dbReference>
<dbReference type="InterPro" id="IPR001041">
    <property type="entry name" value="2Fe-2S_ferredoxin-type"/>
</dbReference>
<keyword evidence="3" id="KW-1185">Reference proteome</keyword>